<evidence type="ECO:0008006" key="3">
    <source>
        <dbReference type="Google" id="ProtNLM"/>
    </source>
</evidence>
<accession>A0A1G4VLG7</accession>
<reference evidence="1 2" key="1">
    <citation type="submission" date="2016-10" db="EMBL/GenBank/DDBJ databases">
        <authorList>
            <person name="de Groot N.N."/>
        </authorList>
    </citation>
    <scope>NUCLEOTIDE SEQUENCE [LARGE SCALE GENOMIC DNA]</scope>
    <source>
        <strain evidence="1 2">CGMCC 1.3801</strain>
    </source>
</reference>
<name>A0A1G4VLG7_9FLAO</name>
<dbReference type="RefSeq" id="WP_035654626.1">
    <property type="nucleotide sequence ID" value="NZ_CBCSBQ010000009.1"/>
</dbReference>
<dbReference type="AlphaFoldDB" id="A0A1G4VLG7"/>
<dbReference type="eggNOG" id="COG3237">
    <property type="taxonomic scope" value="Bacteria"/>
</dbReference>
<evidence type="ECO:0000313" key="2">
    <source>
        <dbReference type="Proteomes" id="UP000182124"/>
    </source>
</evidence>
<dbReference type="EMBL" id="FMTY01000002">
    <property type="protein sequence ID" value="SCX08067.1"/>
    <property type="molecule type" value="Genomic_DNA"/>
</dbReference>
<organism evidence="1 2">
    <name type="scientific">Flavobacterium saliperosum</name>
    <dbReference type="NCBI Taxonomy" id="329186"/>
    <lineage>
        <taxon>Bacteria</taxon>
        <taxon>Pseudomonadati</taxon>
        <taxon>Bacteroidota</taxon>
        <taxon>Flavobacteriia</taxon>
        <taxon>Flavobacteriales</taxon>
        <taxon>Flavobacteriaceae</taxon>
        <taxon>Flavobacterium</taxon>
    </lineage>
</organism>
<proteinExistence type="predicted"/>
<sequence length="60" mass="6825">MSTVKQPNWNEQKGKLKAKFSTLTDADLQYEEGKKDEMLRKVQTKLGKTKEELTAIIAAL</sequence>
<dbReference type="Proteomes" id="UP000182124">
    <property type="component" value="Unassembled WGS sequence"/>
</dbReference>
<dbReference type="SUPFAM" id="SSF69047">
    <property type="entry name" value="Hypothetical protein YjbJ"/>
    <property type="match status" value="1"/>
</dbReference>
<protein>
    <recommendedName>
        <fullName evidence="3">CsbD-like</fullName>
    </recommendedName>
</protein>
<dbReference type="STRING" id="329186.SAMN02927925_01290"/>
<dbReference type="Gene3D" id="1.10.1470.10">
    <property type="entry name" value="YjbJ"/>
    <property type="match status" value="1"/>
</dbReference>
<dbReference type="InterPro" id="IPR036629">
    <property type="entry name" value="YjbJ_sf"/>
</dbReference>
<evidence type="ECO:0000313" key="1">
    <source>
        <dbReference type="EMBL" id="SCX08067.1"/>
    </source>
</evidence>
<gene>
    <name evidence="1" type="ORF">SAMN02927925_01290</name>
</gene>